<proteinExistence type="predicted"/>
<gene>
    <name evidence="1" type="ORF">L1987_80380</name>
</gene>
<keyword evidence="2" id="KW-1185">Reference proteome</keyword>
<sequence length="643" mass="72939">MGDRPTADYVELVDGIASYGVPQENISSLLGYINTIYGSELDNRYEELTFYIGVYIALASLVCILSMVADLLHGLRSRKLWFPCKYFRINAAFLSVIGVAMKLHVDLSGSTPGDVDQMEKLGSMAFLCTSMANLLPCLATMDSNELLTNITALCISVVVHVCIQIQSNVVSYSDYIMLQLDSVDIRNNRHTTLAFIYVALLLVLLITACFLMTSASGVICVLLAFLHTLTIYWSFKLVLTKDTDSEYSWSVIVILLVQFIGVVIGTIAPLSRCFVILNFKVSSKMVSNHFKVFKVESYWTGMLYDWKRASIELPIRRHSIKCNLLREHWKAEFSRLEPNVYVLHLEDEMELADRTLKGFSKSVNQLILKGKKNKPNNLIKLIEEKSSSDFHGVGKFDQIDHYHVPSLLSKGQYRECWSLPVVILTTIAVSFPKVEKKDVKSLLEGVREGLLYVKLVEESLNVTDNPVSVPNEAHILWKEVEVDHEWLGHKLQDPSFQAKTARQIVEWFWDTSENIDHNGRRIEDSIHMSICANSMYGITKTILHAYHTNGEDKVSQKELFDNLSSMIADIIAACLTNLPKVIALKCHTKVIEKRVAIVEDAAQLLGETEQIIKTLQCRRIPDMNPRDLPFIDKWRAYMESRIP</sequence>
<accession>A0ACB8YNL9</accession>
<name>A0ACB8YNL9_9ASTR</name>
<comment type="caution">
    <text evidence="1">The sequence shown here is derived from an EMBL/GenBank/DDBJ whole genome shotgun (WGS) entry which is preliminary data.</text>
</comment>
<evidence type="ECO:0000313" key="1">
    <source>
        <dbReference type="EMBL" id="KAI3686696.1"/>
    </source>
</evidence>
<evidence type="ECO:0000313" key="2">
    <source>
        <dbReference type="Proteomes" id="UP001056120"/>
    </source>
</evidence>
<reference evidence="2" key="1">
    <citation type="journal article" date="2022" name="Mol. Ecol. Resour.">
        <title>The genomes of chicory, endive, great burdock and yacon provide insights into Asteraceae palaeo-polyploidization history and plant inulin production.</title>
        <authorList>
            <person name="Fan W."/>
            <person name="Wang S."/>
            <person name="Wang H."/>
            <person name="Wang A."/>
            <person name="Jiang F."/>
            <person name="Liu H."/>
            <person name="Zhao H."/>
            <person name="Xu D."/>
            <person name="Zhang Y."/>
        </authorList>
    </citation>
    <scope>NUCLEOTIDE SEQUENCE [LARGE SCALE GENOMIC DNA]</scope>
    <source>
        <strain evidence="2">cv. Yunnan</strain>
    </source>
</reference>
<dbReference type="EMBL" id="CM042044">
    <property type="protein sequence ID" value="KAI3686696.1"/>
    <property type="molecule type" value="Genomic_DNA"/>
</dbReference>
<reference evidence="1 2" key="2">
    <citation type="journal article" date="2022" name="Mol. Ecol. Resour.">
        <title>The genomes of chicory, endive, great burdock and yacon provide insights into Asteraceae paleo-polyploidization history and plant inulin production.</title>
        <authorList>
            <person name="Fan W."/>
            <person name="Wang S."/>
            <person name="Wang H."/>
            <person name="Wang A."/>
            <person name="Jiang F."/>
            <person name="Liu H."/>
            <person name="Zhao H."/>
            <person name="Xu D."/>
            <person name="Zhang Y."/>
        </authorList>
    </citation>
    <scope>NUCLEOTIDE SEQUENCE [LARGE SCALE GENOMIC DNA]</scope>
    <source>
        <strain evidence="2">cv. Yunnan</strain>
        <tissue evidence="1">Leaves</tissue>
    </source>
</reference>
<dbReference type="Proteomes" id="UP001056120">
    <property type="component" value="Linkage Group LG27"/>
</dbReference>
<organism evidence="1 2">
    <name type="scientific">Smallanthus sonchifolius</name>
    <dbReference type="NCBI Taxonomy" id="185202"/>
    <lineage>
        <taxon>Eukaryota</taxon>
        <taxon>Viridiplantae</taxon>
        <taxon>Streptophyta</taxon>
        <taxon>Embryophyta</taxon>
        <taxon>Tracheophyta</taxon>
        <taxon>Spermatophyta</taxon>
        <taxon>Magnoliopsida</taxon>
        <taxon>eudicotyledons</taxon>
        <taxon>Gunneridae</taxon>
        <taxon>Pentapetalae</taxon>
        <taxon>asterids</taxon>
        <taxon>campanulids</taxon>
        <taxon>Asterales</taxon>
        <taxon>Asteraceae</taxon>
        <taxon>Asteroideae</taxon>
        <taxon>Heliantheae alliance</taxon>
        <taxon>Millerieae</taxon>
        <taxon>Smallanthus</taxon>
    </lineage>
</organism>
<protein>
    <submittedName>
        <fullName evidence="1">Uncharacterized protein</fullName>
    </submittedName>
</protein>